<feature type="region of interest" description="Disordered" evidence="1">
    <location>
        <begin position="296"/>
        <end position="330"/>
    </location>
</feature>
<accession>A0ABU2GH66</accession>
<dbReference type="PROSITE" id="PS51318">
    <property type="entry name" value="TAT"/>
    <property type="match status" value="1"/>
</dbReference>
<dbReference type="PANTHER" id="PTHR43649">
    <property type="entry name" value="ARABINOSE-BINDING PROTEIN-RELATED"/>
    <property type="match status" value="1"/>
</dbReference>
<dbReference type="Pfam" id="PF01547">
    <property type="entry name" value="SBP_bac_1"/>
    <property type="match status" value="1"/>
</dbReference>
<dbReference type="Proteomes" id="UP001257060">
    <property type="component" value="Unassembled WGS sequence"/>
</dbReference>
<dbReference type="InterPro" id="IPR006311">
    <property type="entry name" value="TAT_signal"/>
</dbReference>
<keyword evidence="3" id="KW-1185">Reference proteome</keyword>
<dbReference type="Gene3D" id="3.40.190.10">
    <property type="entry name" value="Periplasmic binding protein-like II"/>
    <property type="match status" value="1"/>
</dbReference>
<dbReference type="InterPro" id="IPR050490">
    <property type="entry name" value="Bact_solute-bd_prot1"/>
</dbReference>
<name>A0ABU2GH66_9EURY</name>
<evidence type="ECO:0000313" key="2">
    <source>
        <dbReference type="EMBL" id="MDS0300119.1"/>
    </source>
</evidence>
<feature type="compositionally biased region" description="Polar residues" evidence="1">
    <location>
        <begin position="317"/>
        <end position="326"/>
    </location>
</feature>
<dbReference type="RefSeq" id="WP_310925012.1">
    <property type="nucleotide sequence ID" value="NZ_JAMQOP010000003.1"/>
</dbReference>
<dbReference type="PROSITE" id="PS51257">
    <property type="entry name" value="PROKAR_LIPOPROTEIN"/>
    <property type="match status" value="1"/>
</dbReference>
<comment type="caution">
    <text evidence="2">The sequence shown here is derived from an EMBL/GenBank/DDBJ whole genome shotgun (WGS) entry which is preliminary data.</text>
</comment>
<dbReference type="EMBL" id="JAMQOP010000003">
    <property type="protein sequence ID" value="MDS0300119.1"/>
    <property type="molecule type" value="Genomic_DNA"/>
</dbReference>
<evidence type="ECO:0000313" key="3">
    <source>
        <dbReference type="Proteomes" id="UP001257060"/>
    </source>
</evidence>
<reference evidence="2 3" key="1">
    <citation type="submission" date="2022-06" db="EMBL/GenBank/DDBJ databases">
        <title>Halogeometricum sp. a new haloarchaeum isolate from saline soil.</title>
        <authorList>
            <person name="Strakova D."/>
            <person name="Galisteo C."/>
            <person name="Sanchez-Porro C."/>
            <person name="Ventosa A."/>
        </authorList>
    </citation>
    <scope>NUCLEOTIDE SEQUENCE [LARGE SCALE GENOMIC DNA]</scope>
    <source>
        <strain evidence="2 3">S1BR25-6</strain>
    </source>
</reference>
<gene>
    <name evidence="2" type="ORF">NDI76_15340</name>
</gene>
<evidence type="ECO:0000256" key="1">
    <source>
        <dbReference type="SAM" id="MobiDB-lite"/>
    </source>
</evidence>
<sequence>MDRKGRTEGGTERVSRRRFLTTAGATGVAMGMAGCSGGSGGSGATTGGGGTANSEPVKFVSNNNSPKFKEMLNGFADQFEEERGIPVDIEFTEIGGDYGRRVAQLIQGGNPPDIINAEQFRIGAYAVQGILRPVGDVISAVEEQEEEIPDNFKFSYEGEPRLVPAVASVTNNWYRSDVYDELGAPAPTTWEKEREAARMITEADNDLLGLGYTTSATVYGSYHAWCRLWGNDAQVARRSDGTVQVALDSGSNRERVREVLEYTKEMTEYSPTATNWDWGEIYESYTGGTTATAVYSGGRPKTQSIAQDRPWAESTKRVSNPYNASNRDAPMGNSAATGYALVQGSANPEGAKEFVQYMVTGERLVEYARALRFHNIPIYESWYEPGSRYREGWDYLNENFSEETIQGERDALFGGNSQPFTAETDPPNPYAAPAFTSFQLGQMFYDVTQGNTSVEQAIDNAAEELRSSTGME</sequence>
<organism evidence="2 3">
    <name type="scientific">Halogeometricum salsisoli</name>
    <dbReference type="NCBI Taxonomy" id="2950536"/>
    <lineage>
        <taxon>Archaea</taxon>
        <taxon>Methanobacteriati</taxon>
        <taxon>Methanobacteriota</taxon>
        <taxon>Stenosarchaea group</taxon>
        <taxon>Halobacteria</taxon>
        <taxon>Halobacteriales</taxon>
        <taxon>Haloferacaceae</taxon>
        <taxon>Halogeometricum</taxon>
    </lineage>
</organism>
<dbReference type="SUPFAM" id="SSF53850">
    <property type="entry name" value="Periplasmic binding protein-like II"/>
    <property type="match status" value="1"/>
</dbReference>
<dbReference type="InterPro" id="IPR006059">
    <property type="entry name" value="SBP"/>
</dbReference>
<dbReference type="PANTHER" id="PTHR43649:SF12">
    <property type="entry name" value="DIACETYLCHITOBIOSE BINDING PROTEIN DASA"/>
    <property type="match status" value="1"/>
</dbReference>
<proteinExistence type="predicted"/>
<protein>
    <submittedName>
        <fullName evidence="2">Extracellular solute-binding protein</fullName>
    </submittedName>
</protein>